<keyword evidence="2" id="KW-0812">Transmembrane</keyword>
<keyword evidence="2" id="KW-1133">Transmembrane helix</keyword>
<accession>A0A4S2F2W7</accession>
<comment type="caution">
    <text evidence="3">The sequence shown here is derived from an EMBL/GenBank/DDBJ whole genome shotgun (WGS) entry which is preliminary data.</text>
</comment>
<keyword evidence="2" id="KW-0472">Membrane</keyword>
<dbReference type="OrthoDB" id="9782052at2"/>
<proteinExistence type="predicted"/>
<evidence type="ECO:0000256" key="1">
    <source>
        <dbReference type="SAM" id="MobiDB-lite"/>
    </source>
</evidence>
<evidence type="ECO:0000313" key="4">
    <source>
        <dbReference type="Proteomes" id="UP000310263"/>
    </source>
</evidence>
<feature type="compositionally biased region" description="Low complexity" evidence="1">
    <location>
        <begin position="308"/>
        <end position="322"/>
    </location>
</feature>
<feature type="compositionally biased region" description="Low complexity" evidence="1">
    <location>
        <begin position="70"/>
        <end position="83"/>
    </location>
</feature>
<dbReference type="Proteomes" id="UP000310263">
    <property type="component" value="Unassembled WGS sequence"/>
</dbReference>
<dbReference type="RefSeq" id="WP_136012459.1">
    <property type="nucleotide sequence ID" value="NZ_SRYE01000002.1"/>
</dbReference>
<sequence length="484" mass="52284">MAQDPKNKNRPERAEDPLAQAADEFSQAIQQAVSSEDFARLRDAVGATVDAAKQMARTTGSQVGEAVGKAAQSMAASAQANSQGPASPAATRKPGAPAKPEATIKPGSPQPPKRKASRPGAGRGTLTAAQERKLLSRRYKNGVGLSASGYTMEILGGFFSFGMLLSCITALVEVEYLGAAGIASLVLFLVLFILCLRVTVAGYRRVRLSKRYQGYRSVVGIFDRYPVEELADQLDLPVAEVHEDLTMLISRGLLCDTYLVDTDREYILSRSAYEEFLEQDQKAREAGIPVEAKVERVEKANTPVDPRAAAAASSQPASTTSQKPPRQVAPEVAKLVAAGDAYVAQISAAKVDIDDPAISSKVDVIISIVERIYDYVGTHPETADDISMLNTYYLPTTVKLLDAYDKLEEQPVQGANITSSRQEISRTLDMLTEAYENLLDGLFRDMAWDVSADASVLQDVLKQQGLLRKQHRSSGNGSEVPQES</sequence>
<evidence type="ECO:0000256" key="2">
    <source>
        <dbReference type="SAM" id="Phobius"/>
    </source>
</evidence>
<feature type="transmembrane region" description="Helical" evidence="2">
    <location>
        <begin position="177"/>
        <end position="200"/>
    </location>
</feature>
<name>A0A4S2F2W7_9ACTN</name>
<dbReference type="InterPro" id="IPR018770">
    <property type="entry name" value="ChloroindolylP_hydrolase"/>
</dbReference>
<evidence type="ECO:0008006" key="5">
    <source>
        <dbReference type="Google" id="ProtNLM"/>
    </source>
</evidence>
<dbReference type="AlphaFoldDB" id="A0A4S2F2W7"/>
<evidence type="ECO:0000313" key="3">
    <source>
        <dbReference type="EMBL" id="TGY62732.1"/>
    </source>
</evidence>
<dbReference type="Pfam" id="PF10112">
    <property type="entry name" value="Halogen_Hydrol"/>
    <property type="match status" value="1"/>
</dbReference>
<organism evidence="3 4">
    <name type="scientific">Muricaecibacterium torontonense</name>
    <dbReference type="NCBI Taxonomy" id="3032871"/>
    <lineage>
        <taxon>Bacteria</taxon>
        <taxon>Bacillati</taxon>
        <taxon>Actinomycetota</taxon>
        <taxon>Coriobacteriia</taxon>
        <taxon>Coriobacteriales</taxon>
        <taxon>Atopobiaceae</taxon>
        <taxon>Muricaecibacterium</taxon>
    </lineage>
</organism>
<reference evidence="3 4" key="1">
    <citation type="submission" date="2019-04" db="EMBL/GenBank/DDBJ databases">
        <title>Microbes associate with the intestines of laboratory mice.</title>
        <authorList>
            <person name="Navarre W."/>
            <person name="Wong E."/>
            <person name="Huang K."/>
            <person name="Tropini C."/>
            <person name="Ng K."/>
            <person name="Yu B."/>
        </authorList>
    </citation>
    <scope>NUCLEOTIDE SEQUENCE [LARGE SCALE GENOMIC DNA]</scope>
    <source>
        <strain evidence="3 4">NM07_P-09</strain>
    </source>
</reference>
<feature type="region of interest" description="Disordered" evidence="1">
    <location>
        <begin position="299"/>
        <end position="328"/>
    </location>
</feature>
<gene>
    <name evidence="3" type="ORF">E5334_04845</name>
</gene>
<feature type="region of interest" description="Disordered" evidence="1">
    <location>
        <begin position="1"/>
        <end position="21"/>
    </location>
</feature>
<keyword evidence="4" id="KW-1185">Reference proteome</keyword>
<feature type="compositionally biased region" description="Basic and acidic residues" evidence="1">
    <location>
        <begin position="1"/>
        <end position="16"/>
    </location>
</feature>
<feature type="region of interest" description="Disordered" evidence="1">
    <location>
        <begin position="57"/>
        <end position="126"/>
    </location>
</feature>
<dbReference type="EMBL" id="SRYE01000002">
    <property type="protein sequence ID" value="TGY62732.1"/>
    <property type="molecule type" value="Genomic_DNA"/>
</dbReference>
<protein>
    <recommendedName>
        <fullName evidence="5">5-bromo-4-chloroindolyl phosphate hydrolysis protein</fullName>
    </recommendedName>
</protein>
<feature type="transmembrane region" description="Helical" evidence="2">
    <location>
        <begin position="142"/>
        <end position="171"/>
    </location>
</feature>